<dbReference type="Gene3D" id="3.40.50.1820">
    <property type="entry name" value="alpha/beta hydrolase"/>
    <property type="match status" value="1"/>
</dbReference>
<proteinExistence type="predicted"/>
<organism evidence="2 3">
    <name type="scientific">Candidatus Filomicrobium marinum</name>
    <dbReference type="NCBI Taxonomy" id="1608628"/>
    <lineage>
        <taxon>Bacteria</taxon>
        <taxon>Pseudomonadati</taxon>
        <taxon>Pseudomonadota</taxon>
        <taxon>Alphaproteobacteria</taxon>
        <taxon>Hyphomicrobiales</taxon>
        <taxon>Hyphomicrobiaceae</taxon>
        <taxon>Filomicrobium</taxon>
    </lineage>
</organism>
<keyword evidence="3" id="KW-1185">Reference proteome</keyword>
<dbReference type="Pfam" id="PF06850">
    <property type="entry name" value="PHB_depo_C"/>
    <property type="match status" value="1"/>
</dbReference>
<dbReference type="AlphaFoldDB" id="A0A0D6J9W8"/>
<dbReference type="InterPro" id="IPR010915">
    <property type="entry name" value="PHB_depoly_PhaZ"/>
</dbReference>
<dbReference type="SUPFAM" id="SSF53474">
    <property type="entry name" value="alpha/beta-Hydrolases"/>
    <property type="match status" value="1"/>
</dbReference>
<dbReference type="RefSeq" id="WP_046475607.1">
    <property type="nucleotide sequence ID" value="NZ_LN829118.1"/>
</dbReference>
<dbReference type="KEGG" id="fil:BN1229_v1_0208"/>
<dbReference type="InterPro" id="IPR051321">
    <property type="entry name" value="PHA/PHB_synthase"/>
</dbReference>
<dbReference type="PANTHER" id="PTHR36837">
    <property type="entry name" value="POLY(3-HYDROXYALKANOATE) POLYMERASE SUBUNIT PHAC"/>
    <property type="match status" value="1"/>
</dbReference>
<dbReference type="InterPro" id="IPR029058">
    <property type="entry name" value="AB_hydrolase_fold"/>
</dbReference>
<protein>
    <submittedName>
        <fullName evidence="2">Esterase</fullName>
    </submittedName>
</protein>
<dbReference type="OrthoDB" id="9774318at2"/>
<dbReference type="Proteomes" id="UP000033187">
    <property type="component" value="Chromosome 1"/>
</dbReference>
<evidence type="ECO:0000259" key="1">
    <source>
        <dbReference type="Pfam" id="PF06850"/>
    </source>
</evidence>
<sequence length="448" mass="50893">MNYQAYEIAHAMLSPWRALAQGMKLQLQLPYNPLAYTHFGKSAAAAIDVFESVTRRYGKPEWAIETTRIHGLTVPVDIDVVLSKPFCNLVHFRRDPSEAGKRYDPKVLIVAPMSGHYATLLRGTVEAMLPEHDVYVTDWIDAREVPVTEGKFDLDDFIDYLIDFIHFIGPKTHVLGVCQPAVPALAATALMAADDDPIQPLTLTLMGGPIDTRRNPTVVNKLAEEKPIDWFEQNVISYVPFPNPGFMRPVYPGFVQLSGFMTMNLERHTKAHFELFENLVKGDCDSVRQHRTFYEEYLSVMDLTAEFYLQTVKTVFQEHSLPKGTMKHRGRTVDCSAIERTALLTVEGERDDISGLGQTEAAHDLCSSIPPDERYHYVQPGVGHYGVFNGTRWRTEIQPRIREFIRTTEFKRRTSTGVGLPYRSLQDIREDVIEWDGNEEVVTEAKQS</sequence>
<dbReference type="EMBL" id="LN829119">
    <property type="protein sequence ID" value="CPR15104.1"/>
    <property type="molecule type" value="Genomic_DNA"/>
</dbReference>
<dbReference type="KEGG" id="fiy:BN1229_v1_0212"/>
<accession>A0A0D6J9W8</accession>
<gene>
    <name evidence="2" type="ORF">YBN1229_v1_0212</name>
</gene>
<reference evidence="3" key="1">
    <citation type="submission" date="2015-02" db="EMBL/GenBank/DDBJ databases">
        <authorList>
            <person name="Chooi Y.-H."/>
        </authorList>
    </citation>
    <scope>NUCLEOTIDE SEQUENCE [LARGE SCALE GENOMIC DNA]</scope>
    <source>
        <strain evidence="3">strain Y</strain>
    </source>
</reference>
<name>A0A0D6J9W8_9HYPH</name>
<dbReference type="InterPro" id="IPR009656">
    <property type="entry name" value="PHB_depo_C"/>
</dbReference>
<evidence type="ECO:0000313" key="2">
    <source>
        <dbReference type="EMBL" id="CPR15104.1"/>
    </source>
</evidence>
<dbReference type="PANTHER" id="PTHR36837:SF4">
    <property type="entry name" value="BLR0908 PROTEIN"/>
    <property type="match status" value="1"/>
</dbReference>
<dbReference type="PIRSF" id="PIRSF020818">
    <property type="entry name" value="PHB_depoly_PhaZ"/>
    <property type="match status" value="1"/>
</dbReference>
<evidence type="ECO:0000313" key="3">
    <source>
        <dbReference type="Proteomes" id="UP000033187"/>
    </source>
</evidence>
<feature type="domain" description="PHB de-polymerase C-terminal" evidence="1">
    <location>
        <begin position="207"/>
        <end position="407"/>
    </location>
</feature>
<dbReference type="NCBIfam" id="TIGR01849">
    <property type="entry name" value="PHB_depoly_PhaZ"/>
    <property type="match status" value="1"/>
</dbReference>